<gene>
    <name evidence="1" type="ordered locus">MHF_0599</name>
</gene>
<dbReference type="AlphaFoldDB" id="F6FI23"/>
<proteinExistence type="predicted"/>
<organism evidence="1 2">
    <name type="scientific">Mycoplasma haemofelis (strain Ohio2)</name>
    <dbReference type="NCBI Taxonomy" id="859194"/>
    <lineage>
        <taxon>Bacteria</taxon>
        <taxon>Bacillati</taxon>
        <taxon>Mycoplasmatota</taxon>
        <taxon>Mollicutes</taxon>
        <taxon>Mycoplasmataceae</taxon>
        <taxon>Mycoplasma</taxon>
    </lineage>
</organism>
<protein>
    <submittedName>
        <fullName evidence="1">Uncharacterized protein</fullName>
    </submittedName>
</protein>
<name>F6FI23_MYCHI</name>
<dbReference type="BioCyc" id="MHAE859194:G1GR7-590-MONOMER"/>
<dbReference type="HOGENOM" id="CLU_1319757_0_0_14"/>
<reference key="2">
    <citation type="submission" date="2011-05" db="EMBL/GenBank/DDBJ databases">
        <title>The Genome of Mycoplasma haemofelis Strain Ohio2, a pathogenic hemoplasma of the cat.</title>
        <authorList>
            <person name="Santos A.P."/>
            <person name="Guimaraes A.M.S."/>
            <person name="SanMiguel P.J."/>
            <person name="Martin S.W."/>
            <person name="Messick J.B."/>
        </authorList>
    </citation>
    <scope>NUCLEOTIDE SEQUENCE</scope>
    <source>
        <strain>Ohio2</strain>
    </source>
</reference>
<dbReference type="EMBL" id="CP002808">
    <property type="protein sequence ID" value="AEG72871.1"/>
    <property type="molecule type" value="Genomic_DNA"/>
</dbReference>
<dbReference type="KEGG" id="mhf:MHF_0599"/>
<reference evidence="1 2" key="1">
    <citation type="journal article" date="2011" name="J. Bacteriol.">
        <title>Complete genome sequences of two hemotropic Mycoplasmas, Mycoplasma haemofelis strain Ohio2 and Mycoplasma suis strain Illinois.</title>
        <authorList>
            <person name="Messick J.B."/>
            <person name="Santos A.P."/>
            <person name="Guimaraes A.M."/>
        </authorList>
    </citation>
    <scope>NUCLEOTIDE SEQUENCE [LARGE SCALE GENOMIC DNA]</scope>
    <source>
        <strain evidence="1 2">Ohio2</strain>
    </source>
</reference>
<sequence length="207" mass="22612">MSYKLMGAAALTGTAGATGLVVANKEKIFGKSRTLAGELKEKGYKMVSSVDDGTKRKTILDAKVSAYKAVGNSSQEFKGKSKDAMNSDVLLKTCQELEKSTDYESLSSIFKKWCSLDFKDVLVTVGGRSVISDTPSDGTNWKNSLTSHREKMKTVITGVTESSSDSNNGQWNKVKEWCEGKLGTQYSNDSKVDFDRVEEWCLAAKAQ</sequence>
<evidence type="ECO:0000313" key="2">
    <source>
        <dbReference type="Proteomes" id="UP000007952"/>
    </source>
</evidence>
<evidence type="ECO:0000313" key="1">
    <source>
        <dbReference type="EMBL" id="AEG72871.1"/>
    </source>
</evidence>
<dbReference type="Proteomes" id="UP000007952">
    <property type="component" value="Chromosome"/>
</dbReference>
<accession>F6FI23</accession>
<dbReference type="STRING" id="859194.MHF_0599"/>